<dbReference type="InterPro" id="IPR056884">
    <property type="entry name" value="NPHP3-like_N"/>
</dbReference>
<evidence type="ECO:0000313" key="5">
    <source>
        <dbReference type="EMBL" id="KEZ44965.1"/>
    </source>
</evidence>
<evidence type="ECO:0000256" key="1">
    <source>
        <dbReference type="ARBA" id="ARBA00022737"/>
    </source>
</evidence>
<name>A0A084GCA3_PSEDA</name>
<comment type="caution">
    <text evidence="5">The sequence shown here is derived from an EMBL/GenBank/DDBJ whole genome shotgun (WGS) entry which is preliminary data.</text>
</comment>
<dbReference type="HOGENOM" id="CLU_291370_0_0_1"/>
<evidence type="ECO:0000256" key="2">
    <source>
        <dbReference type="SAM" id="MobiDB-lite"/>
    </source>
</evidence>
<accession>A0A084GCA3</accession>
<evidence type="ECO:0000259" key="3">
    <source>
        <dbReference type="Pfam" id="PF24809"/>
    </source>
</evidence>
<dbReference type="OrthoDB" id="7464126at2759"/>
<evidence type="ECO:0000313" key="6">
    <source>
        <dbReference type="Proteomes" id="UP000028545"/>
    </source>
</evidence>
<dbReference type="RefSeq" id="XP_016644764.1">
    <property type="nucleotide sequence ID" value="XM_016785388.1"/>
</dbReference>
<feature type="region of interest" description="Disordered" evidence="2">
    <location>
        <begin position="732"/>
        <end position="824"/>
    </location>
</feature>
<feature type="region of interest" description="Disordered" evidence="2">
    <location>
        <begin position="833"/>
        <end position="852"/>
    </location>
</feature>
<dbReference type="AlphaFoldDB" id="A0A084GCA3"/>
<dbReference type="GeneID" id="27721414"/>
<keyword evidence="6" id="KW-1185">Reference proteome</keyword>
<dbReference type="EMBL" id="JOWA01000086">
    <property type="protein sequence ID" value="KEZ44965.1"/>
    <property type="molecule type" value="Genomic_DNA"/>
</dbReference>
<feature type="domain" description="Nephrocystin 3-like N-terminal" evidence="4">
    <location>
        <begin position="250"/>
        <end position="409"/>
    </location>
</feature>
<dbReference type="SUPFAM" id="SSF52540">
    <property type="entry name" value="P-loop containing nucleoside triphosphate hydrolases"/>
    <property type="match status" value="1"/>
</dbReference>
<dbReference type="PANTHER" id="PTHR10039">
    <property type="entry name" value="AMELOGENIN"/>
    <property type="match status" value="1"/>
</dbReference>
<dbReference type="OMA" id="ISAYICR"/>
<dbReference type="InterPro" id="IPR027417">
    <property type="entry name" value="P-loop_NTPase"/>
</dbReference>
<reference evidence="5 6" key="1">
    <citation type="journal article" date="2014" name="Genome Announc.">
        <title>Draft genome sequence of the pathogenic fungus Scedosporium apiospermum.</title>
        <authorList>
            <person name="Vandeputte P."/>
            <person name="Ghamrawi S."/>
            <person name="Rechenmann M."/>
            <person name="Iltis A."/>
            <person name="Giraud S."/>
            <person name="Fleury M."/>
            <person name="Thornton C."/>
            <person name="Delhaes L."/>
            <person name="Meyer W."/>
            <person name="Papon N."/>
            <person name="Bouchara J.P."/>
        </authorList>
    </citation>
    <scope>NUCLEOTIDE SEQUENCE [LARGE SCALE GENOMIC DNA]</scope>
    <source>
        <strain evidence="5 6">IHEM 14462</strain>
    </source>
</reference>
<proteinExistence type="predicted"/>
<evidence type="ECO:0000259" key="4">
    <source>
        <dbReference type="Pfam" id="PF24883"/>
    </source>
</evidence>
<organism evidence="5 6">
    <name type="scientific">Pseudallescheria apiosperma</name>
    <name type="common">Scedosporium apiospermum</name>
    <dbReference type="NCBI Taxonomy" id="563466"/>
    <lineage>
        <taxon>Eukaryota</taxon>
        <taxon>Fungi</taxon>
        <taxon>Dikarya</taxon>
        <taxon>Ascomycota</taxon>
        <taxon>Pezizomycotina</taxon>
        <taxon>Sordariomycetes</taxon>
        <taxon>Hypocreomycetidae</taxon>
        <taxon>Microascales</taxon>
        <taxon>Microascaceae</taxon>
        <taxon>Scedosporium</taxon>
    </lineage>
</organism>
<sequence>MAETLIERACQRFSKELSPEDDREIKSTSINDVRQAIWLVERQLAARQCLRNLDRLKPYLDGIERYSKAIEILANAVPYLAYTWAPLKVILTVAIDSTQILDKILSAYAQIGAALPRLSMLREAFPDSTGFQQLFGFLYEDIIEFHRRAYKLIRKPAWKIFFTSAWARFESRLSALIDNIKATSQLIDQEASAIDILQAAESRRKSADDALAREKRWESEQLQAVKIWLEAGEEDQELKLEWLKGQSCPGTTHWIAKNPKFRSWMQRGRGNPVMWLYGKPGSGKSVMSSKVISFIQSTPKQYALFFYCDYNTPAYGISAYICRVFCTQLLKLVPELVPFFYDEYLSKGRSPSAEVLKPALATVLKSIEFVRLIVDGLDELPSSEHKKLIAELIDLATSAGDTCKLLVCSQDLPTIRPSLSKRLVLFLGDERDSIRKDIDMIIEKGLADIRDGMGGELSTELMTYMRSRIASKAEGMFLWVRLVLSLLESSSSPHELRSTIDSLPNDLEKMFLLDPSSGPFTTKLLAHRTIAYSCISHLIQALDFATNMPPNELTVRASCLALAHLELCHPKVQDFFSSVDHQTAQGTDVRIWKLHSLPLVQVLVVRILAFRKQLRTHQDSRDVEMAQPLDPTLFYSVDQRYNETVRSLVEADAHEGLTADELHTFRSNYGSAAFLCHIQGCSKSRIGYRTADELRGHLRRYHQKMLKCYWAGCTYNDIGFVSAKTLRDHLNQFHGEGGNRQVPRSLRRKRAGPQTDKEPADANSKEQQQQQQQQKESTTPAAQVGRLPTLSQLMGPHSPVEEQQWPQPQTSPPPSVTAQQSQVSARMMTNNRDMPQQNGIVAPSAGKETPPLRGQEHQAVHAITDISNKLAQSTHHLLRSPPQTPAQAHQYLMNHVIETILNSDLAPGVRQGLRNLPSRERLRIMNQAVDGFKARQRIRMPKANAGRRITLLPDDQHLRQSVLTILGDIIYARIDHDHDLSFAWQSRYTKAQRASNALSVIGSATIAFGGGEQISSIIRDVIDAERYWFGVSHSEVSILTPISTFTRS</sequence>
<keyword evidence="1" id="KW-0677">Repeat</keyword>
<dbReference type="PANTHER" id="PTHR10039:SF14">
    <property type="entry name" value="NACHT DOMAIN-CONTAINING PROTEIN"/>
    <property type="match status" value="1"/>
</dbReference>
<dbReference type="Pfam" id="PF24809">
    <property type="entry name" value="DUF7708"/>
    <property type="match status" value="1"/>
</dbReference>
<dbReference type="VEuPathDB" id="FungiDB:SAPIO_CDS2342"/>
<feature type="compositionally biased region" description="Basic and acidic residues" evidence="2">
    <location>
        <begin position="755"/>
        <end position="764"/>
    </location>
</feature>
<dbReference type="Gene3D" id="3.40.50.300">
    <property type="entry name" value="P-loop containing nucleotide triphosphate hydrolases"/>
    <property type="match status" value="1"/>
</dbReference>
<dbReference type="InterPro" id="IPR056125">
    <property type="entry name" value="DUF7708"/>
</dbReference>
<feature type="domain" description="DUF7708" evidence="3">
    <location>
        <begin position="61"/>
        <end position="194"/>
    </location>
</feature>
<gene>
    <name evidence="5" type="ORF">SAPIO_CDS2342</name>
</gene>
<dbReference type="Proteomes" id="UP000028545">
    <property type="component" value="Unassembled WGS sequence"/>
</dbReference>
<dbReference type="Pfam" id="PF24883">
    <property type="entry name" value="NPHP3_N"/>
    <property type="match status" value="1"/>
</dbReference>
<protein>
    <submittedName>
        <fullName evidence="5">Uncharacterized protein</fullName>
    </submittedName>
</protein>
<dbReference type="KEGG" id="sapo:SAPIO_CDS2342"/>